<dbReference type="CDD" id="cd16432">
    <property type="entry name" value="CheB_Rec"/>
    <property type="match status" value="1"/>
</dbReference>
<dbReference type="GO" id="GO:0008984">
    <property type="term" value="F:protein-glutamate methylesterase activity"/>
    <property type="evidence" value="ECO:0007669"/>
    <property type="project" value="UniProtKB-EC"/>
</dbReference>
<evidence type="ECO:0000256" key="5">
    <source>
        <dbReference type="PROSITE-ProRule" id="PRU00050"/>
    </source>
</evidence>
<keyword evidence="2 5" id="KW-0378">Hydrolase</keyword>
<proteinExistence type="predicted"/>
<name>A0A0W7WQI8_9RHOB</name>
<dbReference type="STRING" id="1685382.AVJ23_03685"/>
<dbReference type="Gene3D" id="3.40.50.180">
    <property type="entry name" value="Methylesterase CheB, C-terminal domain"/>
    <property type="match status" value="1"/>
</dbReference>
<protein>
    <recommendedName>
        <fullName evidence="3">protein-glutamate methylesterase</fullName>
        <ecNumber evidence="3">3.1.1.61</ecNumber>
    </recommendedName>
</protein>
<evidence type="ECO:0000256" key="6">
    <source>
        <dbReference type="SAM" id="MobiDB-lite"/>
    </source>
</evidence>
<accession>A0A0W7WQI8</accession>
<comment type="catalytic activity">
    <reaction evidence="4">
        <text>[protein]-L-glutamate 5-O-methyl ester + H2O = L-glutamyl-[protein] + methanol + H(+)</text>
        <dbReference type="Rhea" id="RHEA:23236"/>
        <dbReference type="Rhea" id="RHEA-COMP:10208"/>
        <dbReference type="Rhea" id="RHEA-COMP:10311"/>
        <dbReference type="ChEBI" id="CHEBI:15377"/>
        <dbReference type="ChEBI" id="CHEBI:15378"/>
        <dbReference type="ChEBI" id="CHEBI:17790"/>
        <dbReference type="ChEBI" id="CHEBI:29973"/>
        <dbReference type="ChEBI" id="CHEBI:82795"/>
        <dbReference type="EC" id="3.1.1.61"/>
    </reaction>
</comment>
<feature type="active site" evidence="5">
    <location>
        <position position="198"/>
    </location>
</feature>
<dbReference type="SUPFAM" id="SSF52738">
    <property type="entry name" value="Methylesterase CheB, C-terminal domain"/>
    <property type="match status" value="1"/>
</dbReference>
<feature type="active site" evidence="5">
    <location>
        <position position="293"/>
    </location>
</feature>
<dbReference type="Pfam" id="PF01339">
    <property type="entry name" value="CheB_methylest"/>
    <property type="match status" value="1"/>
</dbReference>
<feature type="active site" evidence="5">
    <location>
        <position position="172"/>
    </location>
</feature>
<dbReference type="InterPro" id="IPR000673">
    <property type="entry name" value="Sig_transdc_resp-reg_Me-estase"/>
</dbReference>
<dbReference type="EMBL" id="LPXO01000001">
    <property type="protein sequence ID" value="KUF12821.1"/>
    <property type="molecule type" value="Genomic_DNA"/>
</dbReference>
<dbReference type="RefSeq" id="WP_058860764.1">
    <property type="nucleotide sequence ID" value="NZ_LPXO01000001.1"/>
</dbReference>
<gene>
    <name evidence="8" type="ORF">AVJ23_03685</name>
</gene>
<evidence type="ECO:0000256" key="2">
    <source>
        <dbReference type="ARBA" id="ARBA00022801"/>
    </source>
</evidence>
<dbReference type="AlphaFoldDB" id="A0A0W7WQI8"/>
<organism evidence="8 9">
    <name type="scientific">Pseudoponticoccus marisrubri</name>
    <dbReference type="NCBI Taxonomy" id="1685382"/>
    <lineage>
        <taxon>Bacteria</taxon>
        <taxon>Pseudomonadati</taxon>
        <taxon>Pseudomonadota</taxon>
        <taxon>Alphaproteobacteria</taxon>
        <taxon>Rhodobacterales</taxon>
        <taxon>Roseobacteraceae</taxon>
        <taxon>Pseudoponticoccus</taxon>
    </lineage>
</organism>
<feature type="region of interest" description="Disordered" evidence="6">
    <location>
        <begin position="129"/>
        <end position="161"/>
    </location>
</feature>
<dbReference type="GO" id="GO:0005737">
    <property type="term" value="C:cytoplasm"/>
    <property type="evidence" value="ECO:0007669"/>
    <property type="project" value="InterPro"/>
</dbReference>
<dbReference type="PANTHER" id="PTHR42872">
    <property type="entry name" value="PROTEIN-GLUTAMATE METHYLESTERASE/PROTEIN-GLUTAMINE GLUTAMINASE"/>
    <property type="match status" value="1"/>
</dbReference>
<comment type="caution">
    <text evidence="8">The sequence shown here is derived from an EMBL/GenBank/DDBJ whole genome shotgun (WGS) entry which is preliminary data.</text>
</comment>
<dbReference type="InterPro" id="IPR035909">
    <property type="entry name" value="CheB_C"/>
</dbReference>
<reference evidence="8 9" key="1">
    <citation type="submission" date="2015-12" db="EMBL/GenBank/DDBJ databases">
        <authorList>
            <person name="Shamseldin A."/>
            <person name="Moawad H."/>
            <person name="Abd El-Rahim W.M."/>
            <person name="Sadowsky M.J."/>
        </authorList>
    </citation>
    <scope>NUCLEOTIDE SEQUENCE [LARGE SCALE GENOMIC DNA]</scope>
    <source>
        <strain evidence="8 9">SJ5A-1</strain>
    </source>
</reference>
<keyword evidence="1 5" id="KW-0145">Chemotaxis</keyword>
<dbReference type="InterPro" id="IPR008248">
    <property type="entry name" value="CheB-like"/>
</dbReference>
<dbReference type="EC" id="3.1.1.61" evidence="3"/>
<evidence type="ECO:0000313" key="8">
    <source>
        <dbReference type="EMBL" id="KUF12821.1"/>
    </source>
</evidence>
<dbReference type="GO" id="GO:0006935">
    <property type="term" value="P:chemotaxis"/>
    <property type="evidence" value="ECO:0007669"/>
    <property type="project" value="UniProtKB-UniRule"/>
</dbReference>
<dbReference type="PIRSF" id="PIRSF000876">
    <property type="entry name" value="RR_chemtxs_CheB"/>
    <property type="match status" value="1"/>
</dbReference>
<feature type="domain" description="CheB-type methylesterase" evidence="7">
    <location>
        <begin position="160"/>
        <end position="346"/>
    </location>
</feature>
<dbReference type="GO" id="GO:0000156">
    <property type="term" value="F:phosphorelay response regulator activity"/>
    <property type="evidence" value="ECO:0007669"/>
    <property type="project" value="InterPro"/>
</dbReference>
<evidence type="ECO:0000256" key="4">
    <source>
        <dbReference type="ARBA" id="ARBA00048267"/>
    </source>
</evidence>
<dbReference type="PANTHER" id="PTHR42872:SF6">
    <property type="entry name" value="PROTEIN-GLUTAMATE METHYLESTERASE_PROTEIN-GLUTAMINE GLUTAMINASE"/>
    <property type="match status" value="1"/>
</dbReference>
<sequence>MKTVIISAPNPAQGAKLARAVDAMTGFRVVARASDLMGTFAEVEDRLPDAVLIAEALARLPEFEVMRALFSAHDVRWLVITAAQFPQTPAFWRQMAGRRRTDLMAICGTAPVGDLKSRLLSLTRAGSQPHVIPARRSDDPTSDAITPLAQEPSATDTHAPEKNERVILIGASTGGVDALITVLSDFDRNCPPTLIVQHTGTGFGASLADLLDRQSAATVRLAGSPAPLRRGEVTIGAGLGEHLCISPDPPLRLCLQPGPPVSGHRPSVDMLFHSAVRLGTRISAALLTGMGRDGAEGLKALRDAGALTVAQNEASSVVYGMPRAAVELGAAQITLPLDRIGKALLSGHMRAQPQNARP</sequence>
<evidence type="ECO:0000313" key="9">
    <source>
        <dbReference type="Proteomes" id="UP000054396"/>
    </source>
</evidence>
<evidence type="ECO:0000256" key="3">
    <source>
        <dbReference type="ARBA" id="ARBA00039140"/>
    </source>
</evidence>
<dbReference type="PROSITE" id="PS50122">
    <property type="entry name" value="CHEB"/>
    <property type="match status" value="1"/>
</dbReference>
<evidence type="ECO:0000259" key="7">
    <source>
        <dbReference type="PROSITE" id="PS50122"/>
    </source>
</evidence>
<keyword evidence="9" id="KW-1185">Reference proteome</keyword>
<evidence type="ECO:0000256" key="1">
    <source>
        <dbReference type="ARBA" id="ARBA00022500"/>
    </source>
</evidence>
<dbReference type="Proteomes" id="UP000054396">
    <property type="component" value="Unassembled WGS sequence"/>
</dbReference>